<dbReference type="Gene3D" id="1.25.40.990">
    <property type="match status" value="1"/>
</dbReference>
<dbReference type="GO" id="GO:0005737">
    <property type="term" value="C:cytoplasm"/>
    <property type="evidence" value="ECO:0007669"/>
    <property type="project" value="TreeGrafter"/>
</dbReference>
<organism evidence="2 3">
    <name type="scientific">Blyttiomyces helicus</name>
    <dbReference type="NCBI Taxonomy" id="388810"/>
    <lineage>
        <taxon>Eukaryota</taxon>
        <taxon>Fungi</taxon>
        <taxon>Fungi incertae sedis</taxon>
        <taxon>Chytridiomycota</taxon>
        <taxon>Chytridiomycota incertae sedis</taxon>
        <taxon>Chytridiomycetes</taxon>
        <taxon>Chytridiomycetes incertae sedis</taxon>
        <taxon>Blyttiomyces</taxon>
    </lineage>
</organism>
<dbReference type="InterPro" id="IPR005062">
    <property type="entry name" value="SAC3/GANP/THP3_conserved"/>
</dbReference>
<evidence type="ECO:0000313" key="3">
    <source>
        <dbReference type="Proteomes" id="UP000269721"/>
    </source>
</evidence>
<protein>
    <submittedName>
        <fullName evidence="2">SAC3/GANP/Nin1/mts3/eIF-3 p25 family-domain-containing protein</fullName>
    </submittedName>
</protein>
<dbReference type="InterPro" id="IPR045107">
    <property type="entry name" value="SAC3/GANP/THP3"/>
</dbReference>
<dbReference type="PANTHER" id="PTHR12436">
    <property type="entry name" value="80 KDA MCM3-ASSOCIATED PROTEIN"/>
    <property type="match status" value="1"/>
</dbReference>
<proteinExistence type="predicted"/>
<dbReference type="EMBL" id="KZ994540">
    <property type="protein sequence ID" value="RKO92676.1"/>
    <property type="molecule type" value="Genomic_DNA"/>
</dbReference>
<dbReference type="Pfam" id="PF03399">
    <property type="entry name" value="SAC3_GANP"/>
    <property type="match status" value="1"/>
</dbReference>
<dbReference type="OrthoDB" id="264795at2759"/>
<evidence type="ECO:0000313" key="2">
    <source>
        <dbReference type="EMBL" id="RKO92676.1"/>
    </source>
</evidence>
<dbReference type="AlphaFoldDB" id="A0A4P9WPE7"/>
<reference evidence="3" key="1">
    <citation type="journal article" date="2018" name="Nat. Microbiol.">
        <title>Leveraging single-cell genomics to expand the fungal tree of life.</title>
        <authorList>
            <person name="Ahrendt S.R."/>
            <person name="Quandt C.A."/>
            <person name="Ciobanu D."/>
            <person name="Clum A."/>
            <person name="Salamov A."/>
            <person name="Andreopoulos B."/>
            <person name="Cheng J.F."/>
            <person name="Woyke T."/>
            <person name="Pelin A."/>
            <person name="Henrissat B."/>
            <person name="Reynolds N.K."/>
            <person name="Benny G.L."/>
            <person name="Smith M.E."/>
            <person name="James T.Y."/>
            <person name="Grigoriev I.V."/>
        </authorList>
    </citation>
    <scope>NUCLEOTIDE SEQUENCE [LARGE SCALE GENOMIC DNA]</scope>
</reference>
<dbReference type="Proteomes" id="UP000269721">
    <property type="component" value="Unassembled WGS sequence"/>
</dbReference>
<gene>
    <name evidence="2" type="ORF">BDK51DRAFT_18413</name>
</gene>
<sequence>MDPAKKYDLKDAVDIVGDCEDMCPEYERHEREYQNTLLTLEKIPGTEFVDHARAVKRYKRSAAGDEKPLPCDLRPPRVLQKTMDYLIHEIIAVHGVEDSHSFVRDRFRSIRNDLTLQNIRGEEAVKLHEPIARYHILCAHHLCDVSTVNAAQEVEQLRKTLLSLMEFYDELNAANIFMPNEAEFRAYHVLAHAYAHAVQIKFEKSLSPAVLHHPYMQIALQLRNYLYHGRRPDEGLRADGARSLHGRLFRLIAAPTTPYLLACCIHTHFVKIREAAFEAINASYCCGNQEKDEVHIGYRVYVRDLAEMLGFNDEDDCIIDLQYYGVEVRELPEGRIAKIGTRVGGKKTFPLESEYLHSWFVRRIANP</sequence>
<name>A0A4P9WPE7_9FUNG</name>
<dbReference type="GO" id="GO:0006406">
    <property type="term" value="P:mRNA export from nucleus"/>
    <property type="evidence" value="ECO:0007669"/>
    <property type="project" value="TreeGrafter"/>
</dbReference>
<dbReference type="GO" id="GO:0070390">
    <property type="term" value="C:transcription export complex 2"/>
    <property type="evidence" value="ECO:0007669"/>
    <property type="project" value="TreeGrafter"/>
</dbReference>
<dbReference type="PANTHER" id="PTHR12436:SF3">
    <property type="entry name" value="GERMINAL-CENTER ASSOCIATED NUCLEAR PROTEIN"/>
    <property type="match status" value="1"/>
</dbReference>
<evidence type="ECO:0000259" key="1">
    <source>
        <dbReference type="Pfam" id="PF03399"/>
    </source>
</evidence>
<feature type="domain" description="SAC3/GANP/THP3 conserved" evidence="1">
    <location>
        <begin position="22"/>
        <end position="329"/>
    </location>
</feature>
<accession>A0A4P9WPE7</accession>
<keyword evidence="3" id="KW-1185">Reference proteome</keyword>